<proteinExistence type="inferred from homology"/>
<accession>A0A512HB12</accession>
<dbReference type="Gene3D" id="2.20.200.10">
    <property type="entry name" value="Outer membrane efflux proteins (OEP)"/>
    <property type="match status" value="1"/>
</dbReference>
<dbReference type="InterPro" id="IPR010131">
    <property type="entry name" value="MdtP/NodT-like"/>
</dbReference>
<dbReference type="NCBIfam" id="TIGR01845">
    <property type="entry name" value="outer_NodT"/>
    <property type="match status" value="1"/>
</dbReference>
<evidence type="ECO:0000313" key="4">
    <source>
        <dbReference type="Proteomes" id="UP000321567"/>
    </source>
</evidence>
<dbReference type="GO" id="GO:0005886">
    <property type="term" value="C:plasma membrane"/>
    <property type="evidence" value="ECO:0007669"/>
    <property type="project" value="UniProtKB-SubCell"/>
</dbReference>
<reference evidence="3 4" key="1">
    <citation type="submission" date="2019-07" db="EMBL/GenBank/DDBJ databases">
        <title>Whole genome shotgun sequence of Rhodospirillum oryzae NBRC 107573.</title>
        <authorList>
            <person name="Hosoyama A."/>
            <person name="Uohara A."/>
            <person name="Ohji S."/>
            <person name="Ichikawa N."/>
        </authorList>
    </citation>
    <scope>NUCLEOTIDE SEQUENCE [LARGE SCALE GENOMIC DNA]</scope>
    <source>
        <strain evidence="3 4">NBRC 107573</strain>
    </source>
</reference>
<dbReference type="SUPFAM" id="SSF56954">
    <property type="entry name" value="Outer membrane efflux proteins (OEP)"/>
    <property type="match status" value="1"/>
</dbReference>
<keyword evidence="2" id="KW-0812">Transmembrane</keyword>
<keyword evidence="2" id="KW-1134">Transmembrane beta strand</keyword>
<name>A0A512HB12_9PROT</name>
<protein>
    <submittedName>
        <fullName evidence="3">Membrane protein</fullName>
    </submittedName>
</protein>
<gene>
    <name evidence="3" type="ORF">ROR02_27650</name>
</gene>
<evidence type="ECO:0000256" key="2">
    <source>
        <dbReference type="RuleBase" id="RU362097"/>
    </source>
</evidence>
<keyword evidence="2" id="KW-0472">Membrane</keyword>
<organism evidence="3 4">
    <name type="scientific">Pararhodospirillum oryzae</name>
    <dbReference type="NCBI Taxonomy" id="478448"/>
    <lineage>
        <taxon>Bacteria</taxon>
        <taxon>Pseudomonadati</taxon>
        <taxon>Pseudomonadota</taxon>
        <taxon>Alphaproteobacteria</taxon>
        <taxon>Rhodospirillales</taxon>
        <taxon>Rhodospirillaceae</taxon>
        <taxon>Pararhodospirillum</taxon>
    </lineage>
</organism>
<dbReference type="Pfam" id="PF02321">
    <property type="entry name" value="OEP"/>
    <property type="match status" value="2"/>
</dbReference>
<dbReference type="GO" id="GO:0015562">
    <property type="term" value="F:efflux transmembrane transporter activity"/>
    <property type="evidence" value="ECO:0007669"/>
    <property type="project" value="InterPro"/>
</dbReference>
<dbReference type="PANTHER" id="PTHR30203">
    <property type="entry name" value="OUTER MEMBRANE CATION EFFLUX PROTEIN"/>
    <property type="match status" value="1"/>
</dbReference>
<dbReference type="Gene3D" id="1.20.1600.10">
    <property type="entry name" value="Outer membrane efflux proteins (OEP)"/>
    <property type="match status" value="1"/>
</dbReference>
<dbReference type="InterPro" id="IPR003423">
    <property type="entry name" value="OMP_efflux"/>
</dbReference>
<comment type="similarity">
    <text evidence="1 2">Belongs to the outer membrane factor (OMF) (TC 1.B.17) family.</text>
</comment>
<evidence type="ECO:0000256" key="1">
    <source>
        <dbReference type="ARBA" id="ARBA00007613"/>
    </source>
</evidence>
<comment type="caution">
    <text evidence="3">The sequence shown here is derived from an EMBL/GenBank/DDBJ whole genome shotgun (WGS) entry which is preliminary data.</text>
</comment>
<dbReference type="RefSeq" id="WP_246135558.1">
    <property type="nucleotide sequence ID" value="NZ_BJZO01000094.1"/>
</dbReference>
<dbReference type="Proteomes" id="UP000321567">
    <property type="component" value="Unassembled WGS sequence"/>
</dbReference>
<keyword evidence="2" id="KW-0564">Palmitate</keyword>
<dbReference type="PANTHER" id="PTHR30203:SF29">
    <property type="entry name" value="PROTEIN CYAE"/>
    <property type="match status" value="1"/>
</dbReference>
<comment type="subcellular location">
    <subcellularLocation>
        <location evidence="2">Cell membrane</location>
        <topology evidence="2">Lipid-anchor</topology>
    </subcellularLocation>
</comment>
<keyword evidence="4" id="KW-1185">Reference proteome</keyword>
<dbReference type="EMBL" id="BJZO01000094">
    <property type="protein sequence ID" value="GEO82634.1"/>
    <property type="molecule type" value="Genomic_DNA"/>
</dbReference>
<dbReference type="AlphaFoldDB" id="A0A512HB12"/>
<sequence length="497" mass="52316">MSRTSQKTPFNHLGPMAAVAGPLFPLRALLAPVVLLAGLGACALGPDYEPPKAALPTQWSAPLPQSGRTGALINWWTRFNDPVLTRLLEKAEADSPSLAEAWANIASARATLGSDESAFFPQITTDASFKRTRQESMGMATIGNTLSGSLDASWEIDLFGKVRRTTEAAGARLQARIDDWHDARVSLAAEVADTYIQYRACRLLAQAYADEAGSQRQTAQALATSVAAGFTTPADGALAQASAASATATLTQQNAECDVLVKALSALTGLDDPALRTQLAQGPDRLPDPAGFQVAAVPAQALTQRPDLASLERELAAASAEIGAAQADRLPSLSLTGTVAKTGSSLQSMALSWGFGPALTLPLFDAGKRAAAVDSARATFDAKQARYENGLRTAVKEVEQALVRLDGAARRTDDARAAADGYRRYFEATNRNWQAGGASLLDREEARRNALGAEITLITVERDQIQYGIALYKALGGGWTPDAPARAPATTTPGGTR</sequence>
<keyword evidence="2" id="KW-0449">Lipoprotein</keyword>
<evidence type="ECO:0000313" key="3">
    <source>
        <dbReference type="EMBL" id="GEO82634.1"/>
    </source>
</evidence>